<dbReference type="SUPFAM" id="SSF55781">
    <property type="entry name" value="GAF domain-like"/>
    <property type="match status" value="1"/>
</dbReference>
<dbReference type="InterPro" id="IPR043128">
    <property type="entry name" value="Rev_trsase/Diguanyl_cyclase"/>
</dbReference>
<evidence type="ECO:0000313" key="3">
    <source>
        <dbReference type="EMBL" id="RIY40428.1"/>
    </source>
</evidence>
<dbReference type="AlphaFoldDB" id="A0A3A1YT87"/>
<comment type="caution">
    <text evidence="3">The sequence shown here is derived from an EMBL/GenBank/DDBJ whole genome shotgun (WGS) entry which is preliminary data.</text>
</comment>
<dbReference type="InterPro" id="IPR035965">
    <property type="entry name" value="PAS-like_dom_sf"/>
</dbReference>
<evidence type="ECO:0000259" key="1">
    <source>
        <dbReference type="PROSITE" id="PS50112"/>
    </source>
</evidence>
<dbReference type="InterPro" id="IPR000160">
    <property type="entry name" value="GGDEF_dom"/>
</dbReference>
<dbReference type="Gene3D" id="3.30.70.270">
    <property type="match status" value="1"/>
</dbReference>
<dbReference type="PANTHER" id="PTHR44757:SF2">
    <property type="entry name" value="BIOFILM ARCHITECTURE MAINTENANCE PROTEIN MBAA"/>
    <property type="match status" value="1"/>
</dbReference>
<dbReference type="GO" id="GO:0006355">
    <property type="term" value="P:regulation of DNA-templated transcription"/>
    <property type="evidence" value="ECO:0007669"/>
    <property type="project" value="InterPro"/>
</dbReference>
<evidence type="ECO:0000313" key="4">
    <source>
        <dbReference type="Proteomes" id="UP000266206"/>
    </source>
</evidence>
<protein>
    <recommendedName>
        <fullName evidence="5">Diguanylate cyclase</fullName>
    </recommendedName>
</protein>
<dbReference type="SUPFAM" id="SSF55785">
    <property type="entry name" value="PYP-like sensor domain (PAS domain)"/>
    <property type="match status" value="1"/>
</dbReference>
<dbReference type="OrthoDB" id="9812260at2"/>
<dbReference type="Pfam" id="PF00990">
    <property type="entry name" value="GGDEF"/>
    <property type="match status" value="1"/>
</dbReference>
<dbReference type="Gene3D" id="3.30.450.20">
    <property type="entry name" value="PAS domain"/>
    <property type="match status" value="1"/>
</dbReference>
<dbReference type="PROSITE" id="PS50112">
    <property type="entry name" value="PAS"/>
    <property type="match status" value="1"/>
</dbReference>
<evidence type="ECO:0000259" key="2">
    <source>
        <dbReference type="PROSITE" id="PS50887"/>
    </source>
</evidence>
<dbReference type="SUPFAM" id="SSF55073">
    <property type="entry name" value="Nucleotide cyclase"/>
    <property type="match status" value="1"/>
</dbReference>
<dbReference type="Proteomes" id="UP000266206">
    <property type="component" value="Unassembled WGS sequence"/>
</dbReference>
<sequence>MKLSVQALLPDFLNLMLDTVFVVDIEGRIVFVSAACERMLGYSQQELIGHPMIELVAPEDRDRTREEARKVMAGIPRVGFENRYIRKDGRYVRVMWSACWTEQHQCRIGVARDVTERRRLEDRQAATYAVSEAAHRAQDVNTLLAEVQEIVAQRVPVATFAVADFDQETQVQHWIFRQDSAHPWNASLSTRLLAICADSKNRQEPLLLKHDLSSNELHSTEHAGTWVFVPLQSQSGYMGTLVISSSSGVVYSETDLELLRFVGAQVATAVERQRMHAELLRMAQYDDLTGLPNRRTLHAHLRAALARCERRQASLAVLFVDLDDFKLVNDSYGHVVGDQLLREVAVRLKDSLRKGDTVFRLGGDEFLVLLEDIRSKDDARKVANKLQVSLLEPVDFENGSLSPDASIGLACYPDDATQVDALLAFADQDMYVVKRQRQRGLAQRSF</sequence>
<accession>A0A3A1YT87</accession>
<dbReference type="InterPro" id="IPR000014">
    <property type="entry name" value="PAS"/>
</dbReference>
<dbReference type="InterPro" id="IPR052155">
    <property type="entry name" value="Biofilm_reg_signaling"/>
</dbReference>
<dbReference type="NCBIfam" id="TIGR00254">
    <property type="entry name" value="GGDEF"/>
    <property type="match status" value="1"/>
</dbReference>
<dbReference type="SMART" id="SM00091">
    <property type="entry name" value="PAS"/>
    <property type="match status" value="1"/>
</dbReference>
<evidence type="ECO:0008006" key="5">
    <source>
        <dbReference type="Google" id="ProtNLM"/>
    </source>
</evidence>
<dbReference type="EMBL" id="NQYH01000009">
    <property type="protein sequence ID" value="RIY40428.1"/>
    <property type="molecule type" value="Genomic_DNA"/>
</dbReference>
<dbReference type="InterPro" id="IPR013767">
    <property type="entry name" value="PAS_fold"/>
</dbReference>
<dbReference type="GO" id="GO:0003824">
    <property type="term" value="F:catalytic activity"/>
    <property type="evidence" value="ECO:0007669"/>
    <property type="project" value="UniProtKB-ARBA"/>
</dbReference>
<dbReference type="InterPro" id="IPR029787">
    <property type="entry name" value="Nucleotide_cyclase"/>
</dbReference>
<feature type="domain" description="PAS" evidence="1">
    <location>
        <begin position="5"/>
        <end position="75"/>
    </location>
</feature>
<dbReference type="InterPro" id="IPR003018">
    <property type="entry name" value="GAF"/>
</dbReference>
<feature type="domain" description="GGDEF" evidence="2">
    <location>
        <begin position="313"/>
        <end position="446"/>
    </location>
</feature>
<gene>
    <name evidence="3" type="ORF">CJP73_10925</name>
</gene>
<dbReference type="PANTHER" id="PTHR44757">
    <property type="entry name" value="DIGUANYLATE CYCLASE DGCP"/>
    <property type="match status" value="1"/>
</dbReference>
<dbReference type="CDD" id="cd00130">
    <property type="entry name" value="PAS"/>
    <property type="match status" value="1"/>
</dbReference>
<dbReference type="Pfam" id="PF13185">
    <property type="entry name" value="GAF_2"/>
    <property type="match status" value="1"/>
</dbReference>
<reference evidence="3 4" key="1">
    <citation type="submission" date="2017-08" db="EMBL/GenBank/DDBJ databases">
        <title>Pusillimonas indicus sp. nov., a member of the family Alcaligenaceae isolated from surface seawater.</title>
        <authorList>
            <person name="Li J."/>
        </authorList>
    </citation>
    <scope>NUCLEOTIDE SEQUENCE [LARGE SCALE GENOMIC DNA]</scope>
    <source>
        <strain evidence="3 4">L52-1-41</strain>
    </source>
</reference>
<dbReference type="CDD" id="cd01949">
    <property type="entry name" value="GGDEF"/>
    <property type="match status" value="1"/>
</dbReference>
<dbReference type="Pfam" id="PF00989">
    <property type="entry name" value="PAS"/>
    <property type="match status" value="1"/>
</dbReference>
<name>A0A3A1YT87_9BURK</name>
<dbReference type="RefSeq" id="WP_119516521.1">
    <property type="nucleotide sequence ID" value="NZ_NQYH01000009.1"/>
</dbReference>
<dbReference type="NCBIfam" id="TIGR00229">
    <property type="entry name" value="sensory_box"/>
    <property type="match status" value="1"/>
</dbReference>
<dbReference type="Gene3D" id="3.30.450.40">
    <property type="match status" value="1"/>
</dbReference>
<dbReference type="PROSITE" id="PS50887">
    <property type="entry name" value="GGDEF"/>
    <property type="match status" value="1"/>
</dbReference>
<dbReference type="InterPro" id="IPR029016">
    <property type="entry name" value="GAF-like_dom_sf"/>
</dbReference>
<dbReference type="SMART" id="SM00267">
    <property type="entry name" value="GGDEF"/>
    <property type="match status" value="1"/>
</dbReference>
<dbReference type="FunFam" id="3.30.70.270:FF:000001">
    <property type="entry name" value="Diguanylate cyclase domain protein"/>
    <property type="match status" value="1"/>
</dbReference>
<proteinExistence type="predicted"/>
<organism evidence="3 4">
    <name type="scientific">Neopusillimonas maritima</name>
    <dbReference type="NCBI Taxonomy" id="2026239"/>
    <lineage>
        <taxon>Bacteria</taxon>
        <taxon>Pseudomonadati</taxon>
        <taxon>Pseudomonadota</taxon>
        <taxon>Betaproteobacteria</taxon>
        <taxon>Burkholderiales</taxon>
        <taxon>Alcaligenaceae</taxon>
        <taxon>Neopusillimonas</taxon>
    </lineage>
</organism>